<sequence>MNWLAAALVALVLGTSHYLDWPSELEAAQDAVAAYKAAKTEQERQQRFEAAAQQLCGENAGWRLLADGAVQCFTHRGFKTKKVQL</sequence>
<protein>
    <submittedName>
        <fullName evidence="1">Uncharacterized protein</fullName>
    </submittedName>
</protein>
<organism evidence="1">
    <name type="scientific">uncultured Caudovirales phage</name>
    <dbReference type="NCBI Taxonomy" id="2100421"/>
    <lineage>
        <taxon>Viruses</taxon>
        <taxon>Duplodnaviria</taxon>
        <taxon>Heunggongvirae</taxon>
        <taxon>Uroviricota</taxon>
        <taxon>Caudoviricetes</taxon>
        <taxon>Peduoviridae</taxon>
        <taxon>Maltschvirus</taxon>
        <taxon>Maltschvirus maltsch</taxon>
    </lineage>
</organism>
<accession>A0A6J5R7T8</accession>
<name>A0A6J5R7T8_9CAUD</name>
<gene>
    <name evidence="1" type="ORF">UFOVP1176_44</name>
</gene>
<dbReference type="EMBL" id="LR797122">
    <property type="protein sequence ID" value="CAB4188665.1"/>
    <property type="molecule type" value="Genomic_DNA"/>
</dbReference>
<reference evidence="1" key="1">
    <citation type="submission" date="2020-05" db="EMBL/GenBank/DDBJ databases">
        <authorList>
            <person name="Chiriac C."/>
            <person name="Salcher M."/>
            <person name="Ghai R."/>
            <person name="Kavagutti S V."/>
        </authorList>
    </citation>
    <scope>NUCLEOTIDE SEQUENCE</scope>
</reference>
<evidence type="ECO:0000313" key="1">
    <source>
        <dbReference type="EMBL" id="CAB4188665.1"/>
    </source>
</evidence>
<proteinExistence type="predicted"/>